<evidence type="ECO:0008006" key="3">
    <source>
        <dbReference type="Google" id="ProtNLM"/>
    </source>
</evidence>
<dbReference type="Pfam" id="PF15892">
    <property type="entry name" value="BNR_4"/>
    <property type="match status" value="1"/>
</dbReference>
<dbReference type="EMBL" id="JAUKUA010000003">
    <property type="protein sequence ID" value="KAK0719178.1"/>
    <property type="molecule type" value="Genomic_DNA"/>
</dbReference>
<evidence type="ECO:0000313" key="2">
    <source>
        <dbReference type="Proteomes" id="UP001172102"/>
    </source>
</evidence>
<evidence type="ECO:0000313" key="1">
    <source>
        <dbReference type="EMBL" id="KAK0719178.1"/>
    </source>
</evidence>
<comment type="caution">
    <text evidence="1">The sequence shown here is derived from an EMBL/GenBank/DDBJ whole genome shotgun (WGS) entry which is preliminary data.</text>
</comment>
<dbReference type="AlphaFoldDB" id="A0AA40E1G0"/>
<name>A0AA40E1G0_9PEZI</name>
<proteinExistence type="predicted"/>
<dbReference type="Proteomes" id="UP001172102">
    <property type="component" value="Unassembled WGS sequence"/>
</dbReference>
<gene>
    <name evidence="1" type="ORF">B0H67DRAFT_148598</name>
</gene>
<organism evidence="1 2">
    <name type="scientific">Lasiosphaeris hirsuta</name>
    <dbReference type="NCBI Taxonomy" id="260670"/>
    <lineage>
        <taxon>Eukaryota</taxon>
        <taxon>Fungi</taxon>
        <taxon>Dikarya</taxon>
        <taxon>Ascomycota</taxon>
        <taxon>Pezizomycotina</taxon>
        <taxon>Sordariomycetes</taxon>
        <taxon>Sordariomycetidae</taxon>
        <taxon>Sordariales</taxon>
        <taxon>Lasiosphaeriaceae</taxon>
        <taxon>Lasiosphaeris</taxon>
    </lineage>
</organism>
<accession>A0AA40E1G0</accession>
<protein>
    <recommendedName>
        <fullName evidence="3">Dockerin type 1</fullName>
    </recommendedName>
</protein>
<reference evidence="1" key="1">
    <citation type="submission" date="2023-06" db="EMBL/GenBank/DDBJ databases">
        <title>Genome-scale phylogeny and comparative genomics of the fungal order Sordariales.</title>
        <authorList>
            <consortium name="Lawrence Berkeley National Laboratory"/>
            <person name="Hensen N."/>
            <person name="Bonometti L."/>
            <person name="Westerberg I."/>
            <person name="Brannstrom I.O."/>
            <person name="Guillou S."/>
            <person name="Cros-Aarteil S."/>
            <person name="Calhoun S."/>
            <person name="Haridas S."/>
            <person name="Kuo A."/>
            <person name="Mondo S."/>
            <person name="Pangilinan J."/>
            <person name="Riley R."/>
            <person name="Labutti K."/>
            <person name="Andreopoulos B."/>
            <person name="Lipzen A."/>
            <person name="Chen C."/>
            <person name="Yanf M."/>
            <person name="Daum C."/>
            <person name="Ng V."/>
            <person name="Clum A."/>
            <person name="Steindorff A."/>
            <person name="Ohm R."/>
            <person name="Martin F."/>
            <person name="Silar P."/>
            <person name="Natvig D."/>
            <person name="Lalanne C."/>
            <person name="Gautier V."/>
            <person name="Ament-Velasquez S.L."/>
            <person name="Kruys A."/>
            <person name="Hutchinson M.I."/>
            <person name="Powell A.J."/>
            <person name="Barry K."/>
            <person name="Miller A.N."/>
            <person name="Grigoriev I.V."/>
            <person name="Debuchy R."/>
            <person name="Gladieux P."/>
            <person name="Thoren M.H."/>
            <person name="Johannesson H."/>
        </authorList>
    </citation>
    <scope>NUCLEOTIDE SEQUENCE</scope>
    <source>
        <strain evidence="1">SMH4607-1</strain>
    </source>
</reference>
<sequence>MATMLAEPSITVLGPDPAHRRCILNGNAFQQDAIVTFNAWQYAAFYSPLSSPEPLYIHLARRPLPSGPWETLVLSDYPQTVDDGHNTVQVGICPSDGTIHLSYDHHCDILRYRISVRNLATTPSEFSWTDALFSPTLDYLPGLPSTHSHFSYVTYPRFGFLGTDLFCSFRDGKAGLGNDHFYRYSGASGFWTFVGTPLTGVWSNPYVNGWDFRGGKIHVTWTWRGFVEYEGWDDLADTKHKQQAGPNGAENNFDVCYAWSEDGGKTWKGEDGIIGSTVRTGAKGITAFEVPKGKGLMNQEAEAVDQDGGVHVLNRDSVDGEHAWKHYYRAPEGTWTQRRIRPITGGSRRGRLAVNRGGDLFIILPDSTTTTIRILKAAKSSGYSTYEEVWTGHGFTGEPLVDSARLEHDNVLSVFVRSDVESSAGKKNVVVLDFQL</sequence>
<keyword evidence="2" id="KW-1185">Reference proteome</keyword>